<feature type="domain" description="EF-hand" evidence="19">
    <location>
        <begin position="520"/>
        <end position="555"/>
    </location>
</feature>
<feature type="region of interest" description="Disordered" evidence="17">
    <location>
        <begin position="254"/>
        <end position="334"/>
    </location>
</feature>
<evidence type="ECO:0000256" key="14">
    <source>
        <dbReference type="ARBA" id="ARBA00023065"/>
    </source>
</evidence>
<dbReference type="CDD" id="cd00051">
    <property type="entry name" value="EFh"/>
    <property type="match status" value="1"/>
</dbReference>
<dbReference type="Gene3D" id="1.10.238.10">
    <property type="entry name" value="EF-hand"/>
    <property type="match status" value="2"/>
</dbReference>
<dbReference type="InterPro" id="IPR044880">
    <property type="entry name" value="NCX_ion-bd_dom_sf"/>
</dbReference>
<dbReference type="Pfam" id="PF13202">
    <property type="entry name" value="EF-hand_5"/>
    <property type="match status" value="1"/>
</dbReference>
<feature type="transmembrane region" description="Helical" evidence="18">
    <location>
        <begin position="153"/>
        <end position="176"/>
    </location>
</feature>
<keyword evidence="12 18" id="KW-1133">Transmembrane helix</keyword>
<keyword evidence="8" id="KW-0732">Signal</keyword>
<gene>
    <name evidence="20" type="ORF">ALAG00032_LOCUS5370</name>
</gene>
<dbReference type="Pfam" id="PF13499">
    <property type="entry name" value="EF-hand_7"/>
    <property type="match status" value="1"/>
</dbReference>
<dbReference type="GO" id="GO:0006874">
    <property type="term" value="P:intracellular calcium ion homeostasis"/>
    <property type="evidence" value="ECO:0007669"/>
    <property type="project" value="TreeGrafter"/>
</dbReference>
<feature type="region of interest" description="Disordered" evidence="17">
    <location>
        <begin position="441"/>
        <end position="477"/>
    </location>
</feature>
<feature type="transmembrane region" description="Helical" evidence="18">
    <location>
        <begin position="737"/>
        <end position="755"/>
    </location>
</feature>
<evidence type="ECO:0000256" key="11">
    <source>
        <dbReference type="ARBA" id="ARBA00022958"/>
    </source>
</evidence>
<evidence type="ECO:0000256" key="15">
    <source>
        <dbReference type="ARBA" id="ARBA00023136"/>
    </source>
</evidence>
<dbReference type="InterPro" id="IPR018247">
    <property type="entry name" value="EF_Hand_1_Ca_BS"/>
</dbReference>
<feature type="transmembrane region" description="Helical" evidence="18">
    <location>
        <begin position="82"/>
        <end position="105"/>
    </location>
</feature>
<dbReference type="PANTHER" id="PTHR10846">
    <property type="entry name" value="SODIUM/POTASSIUM/CALCIUM EXCHANGER"/>
    <property type="match status" value="1"/>
</dbReference>
<evidence type="ECO:0000256" key="4">
    <source>
        <dbReference type="ARBA" id="ARBA00022449"/>
    </source>
</evidence>
<reference evidence="20" key="1">
    <citation type="submission" date="2021-01" db="EMBL/GenBank/DDBJ databases">
        <authorList>
            <person name="Corre E."/>
            <person name="Pelletier E."/>
            <person name="Niang G."/>
            <person name="Scheremetjew M."/>
            <person name="Finn R."/>
            <person name="Kale V."/>
            <person name="Holt S."/>
            <person name="Cochrane G."/>
            <person name="Meng A."/>
            <person name="Brown T."/>
            <person name="Cohen L."/>
        </authorList>
    </citation>
    <scope>NUCLEOTIDE SEQUENCE</scope>
    <source>
        <strain evidence="20">CCMP1510</strain>
    </source>
</reference>
<evidence type="ECO:0000256" key="8">
    <source>
        <dbReference type="ARBA" id="ARBA00022729"/>
    </source>
</evidence>
<evidence type="ECO:0000313" key="20">
    <source>
        <dbReference type="EMBL" id="CAE0364629.1"/>
    </source>
</evidence>
<feature type="transmembrane region" description="Helical" evidence="18">
    <location>
        <begin position="218"/>
        <end position="236"/>
    </location>
</feature>
<proteinExistence type="inferred from homology"/>
<dbReference type="FunFam" id="1.20.1420.30:FF:000009">
    <property type="entry name" value="sodium/potassium/calcium exchanger 5 isoform X2"/>
    <property type="match status" value="1"/>
</dbReference>
<dbReference type="GO" id="GO:0015293">
    <property type="term" value="F:symporter activity"/>
    <property type="evidence" value="ECO:0007669"/>
    <property type="project" value="UniProtKB-KW"/>
</dbReference>
<sequence length="898" mass="100302">MTTSRCRHRRRALFKGGAVLLTVCVIGSYQTINGQLNNDGLGQSRSTPVFRTRILLQNNLVQDELKEGHRRLEKGWSPTQKAGWGLTIAWILGVLYMFLGIAIVCDELFVPALEILADKLNLSDDVSGATLMAAGGSAPELATSFIATMTGSALGIGTIVGSAVFNVLFVIAMCALFTPKEMAPLRLTWWPLARDCSYYIMTLAMLFVWLVGPSPKLVQWWEALIQFGLYLGYVFLMSQNEKLENNVKSWLATRQQKRDKEPKANSSSLDNVDNIQGVKENKDNSSIPDDTSFEQKQIDYVEDRSRVPPTTLLRGDSKRSIESTGSGSMKFGPKTLVSAQTNNSSEDIKNRTEKIYNCAASDTSSNLRRASLHRPTAFRAGIGRLILGLGGDNLAQTTGVCVVTQISGDVDATFAQLDVHNRGYLETRDLKRLLQTLARSGMPPPTIVEGDEEEDITENCSSSKEKEHSKPRPPKAIPSKQRLLYSDEEIERLKRELDANNDGTIDKNEFKVWYIQSEARLKAQVRRIFDIFDADKNGRVDVSEIDGVINALAGPYENDQLARAACERFRAELLERKQDSISFHDFQRWYESTMFWDRHKTDALVAANSAESFKKSVLDSAFKAFCVCSSPLSAEDQRYDPKKKKGNDTNKNIDLVQSVLPPPPQDDDQAREYAEVSRVYNTSGTASITDDDDDDDDDFESYSCGQRLAIILSLPLNLALALTIPDCRVPGREGYCYLTFILSIAWIGAFSYVMVRGIEIIGFQFGIPDFIMGVVFLAAGTSVPDLLSSVVVAKQGKGDMAVSSSIGSNIFDVAVGLPIPWLVYTIITQKSVRVTGPIPLSIGILLLMVLLVRSFFYFLILFFFFFILTGNYFYCWLRLENEPPLRWYDVFTLYWLSH</sequence>
<keyword evidence="4" id="KW-0050">Antiport</keyword>
<dbReference type="Gene3D" id="1.20.1420.30">
    <property type="entry name" value="NCX, central ion-binding region"/>
    <property type="match status" value="2"/>
</dbReference>
<feature type="compositionally biased region" description="Polar residues" evidence="17">
    <location>
        <begin position="264"/>
        <end position="274"/>
    </location>
</feature>
<dbReference type="Pfam" id="PF01699">
    <property type="entry name" value="Na_Ca_ex"/>
    <property type="match status" value="2"/>
</dbReference>
<dbReference type="InterPro" id="IPR004837">
    <property type="entry name" value="NaCa_Exmemb"/>
</dbReference>
<evidence type="ECO:0000256" key="13">
    <source>
        <dbReference type="ARBA" id="ARBA00023053"/>
    </source>
</evidence>
<dbReference type="GO" id="GO:0005886">
    <property type="term" value="C:plasma membrane"/>
    <property type="evidence" value="ECO:0007669"/>
    <property type="project" value="TreeGrafter"/>
</dbReference>
<accession>A0A7S3JVS5</accession>
<dbReference type="GO" id="GO:0008273">
    <property type="term" value="F:calcium, potassium:sodium antiporter activity"/>
    <property type="evidence" value="ECO:0007669"/>
    <property type="project" value="TreeGrafter"/>
</dbReference>
<dbReference type="InterPro" id="IPR002048">
    <property type="entry name" value="EF_hand_dom"/>
</dbReference>
<evidence type="ECO:0000256" key="18">
    <source>
        <dbReference type="SAM" id="Phobius"/>
    </source>
</evidence>
<dbReference type="AlphaFoldDB" id="A0A7S3JVS5"/>
<name>A0A7S3JVS5_9STRA</name>
<evidence type="ECO:0000256" key="6">
    <source>
        <dbReference type="ARBA" id="ARBA00022568"/>
    </source>
</evidence>
<feature type="transmembrane region" description="Helical" evidence="18">
    <location>
        <begin position="767"/>
        <end position="786"/>
    </location>
</feature>
<protein>
    <recommendedName>
        <fullName evidence="19">EF-hand domain-containing protein</fullName>
    </recommendedName>
</protein>
<keyword evidence="7 18" id="KW-0812">Transmembrane</keyword>
<organism evidence="20">
    <name type="scientific">Aureoumbra lagunensis</name>
    <dbReference type="NCBI Taxonomy" id="44058"/>
    <lineage>
        <taxon>Eukaryota</taxon>
        <taxon>Sar</taxon>
        <taxon>Stramenopiles</taxon>
        <taxon>Ochrophyta</taxon>
        <taxon>Pelagophyceae</taxon>
        <taxon>Pelagomonadales</taxon>
        <taxon>Aureoumbra</taxon>
    </lineage>
</organism>
<keyword evidence="13" id="KW-0915">Sodium</keyword>
<comment type="similarity">
    <text evidence="2">Belongs to the Ca(2+):cation antiporter (CaCA) (TC 2.A.19) family. SLC24A subfamily.</text>
</comment>
<dbReference type="GO" id="GO:0005262">
    <property type="term" value="F:calcium channel activity"/>
    <property type="evidence" value="ECO:0007669"/>
    <property type="project" value="TreeGrafter"/>
</dbReference>
<dbReference type="InterPro" id="IPR004481">
    <property type="entry name" value="K/Na/Ca-exchanger"/>
</dbReference>
<evidence type="ECO:0000259" key="19">
    <source>
        <dbReference type="PROSITE" id="PS50222"/>
    </source>
</evidence>
<dbReference type="GO" id="GO:0005509">
    <property type="term" value="F:calcium ion binding"/>
    <property type="evidence" value="ECO:0007669"/>
    <property type="project" value="InterPro"/>
</dbReference>
<keyword evidence="3" id="KW-0813">Transport</keyword>
<dbReference type="EMBL" id="HBIJ01007590">
    <property type="protein sequence ID" value="CAE0364629.1"/>
    <property type="molecule type" value="Transcribed_RNA"/>
</dbReference>
<dbReference type="InterPro" id="IPR011992">
    <property type="entry name" value="EF-hand-dom_pair"/>
</dbReference>
<evidence type="ECO:0000256" key="7">
    <source>
        <dbReference type="ARBA" id="ARBA00022692"/>
    </source>
</evidence>
<evidence type="ECO:0000256" key="5">
    <source>
        <dbReference type="ARBA" id="ARBA00022538"/>
    </source>
</evidence>
<dbReference type="SUPFAM" id="SSF47473">
    <property type="entry name" value="EF-hand"/>
    <property type="match status" value="1"/>
</dbReference>
<dbReference type="SMART" id="SM00054">
    <property type="entry name" value="EFh"/>
    <property type="match status" value="3"/>
</dbReference>
<evidence type="ECO:0000256" key="17">
    <source>
        <dbReference type="SAM" id="MobiDB-lite"/>
    </source>
</evidence>
<evidence type="ECO:0000256" key="2">
    <source>
        <dbReference type="ARBA" id="ARBA00005364"/>
    </source>
</evidence>
<dbReference type="PROSITE" id="PS50222">
    <property type="entry name" value="EF_HAND_2"/>
    <property type="match status" value="2"/>
</dbReference>
<keyword evidence="9" id="KW-0106">Calcium</keyword>
<feature type="transmembrane region" description="Helical" evidence="18">
    <location>
        <begin position="806"/>
        <end position="827"/>
    </location>
</feature>
<keyword evidence="16" id="KW-0739">Sodium transport</keyword>
<keyword evidence="11" id="KW-0630">Potassium</keyword>
<keyword evidence="10" id="KW-0769">Symport</keyword>
<keyword evidence="14" id="KW-0406">Ion transport</keyword>
<evidence type="ECO:0000256" key="9">
    <source>
        <dbReference type="ARBA" id="ARBA00022837"/>
    </source>
</evidence>
<dbReference type="PROSITE" id="PS00018">
    <property type="entry name" value="EF_HAND_1"/>
    <property type="match status" value="1"/>
</dbReference>
<comment type="subcellular location">
    <subcellularLocation>
        <location evidence="1">Membrane</location>
        <topology evidence="1">Multi-pass membrane protein</topology>
    </subcellularLocation>
</comment>
<evidence type="ECO:0000256" key="1">
    <source>
        <dbReference type="ARBA" id="ARBA00004141"/>
    </source>
</evidence>
<keyword evidence="15 18" id="KW-0472">Membrane</keyword>
<dbReference type="PANTHER" id="PTHR10846:SF73">
    <property type="entry name" value="SODIUM_CALCIUM EXCHANGER MEMBRANE REGION DOMAIN-CONTAINING PROTEIN"/>
    <property type="match status" value="1"/>
</dbReference>
<evidence type="ECO:0000256" key="16">
    <source>
        <dbReference type="ARBA" id="ARBA00023201"/>
    </source>
</evidence>
<feature type="transmembrane region" description="Helical" evidence="18">
    <location>
        <begin position="196"/>
        <end position="212"/>
    </location>
</feature>
<keyword evidence="6" id="KW-0109">Calcium transport</keyword>
<evidence type="ECO:0000256" key="3">
    <source>
        <dbReference type="ARBA" id="ARBA00022448"/>
    </source>
</evidence>
<evidence type="ECO:0000256" key="10">
    <source>
        <dbReference type="ARBA" id="ARBA00022847"/>
    </source>
</evidence>
<feature type="region of interest" description="Disordered" evidence="17">
    <location>
        <begin position="636"/>
        <end position="668"/>
    </location>
</feature>
<evidence type="ECO:0000256" key="12">
    <source>
        <dbReference type="ARBA" id="ARBA00022989"/>
    </source>
</evidence>
<feature type="compositionally biased region" description="Basic and acidic residues" evidence="17">
    <location>
        <begin position="296"/>
        <end position="306"/>
    </location>
</feature>
<keyword evidence="5" id="KW-0633">Potassium transport</keyword>
<feature type="domain" description="EF-hand" evidence="19">
    <location>
        <begin position="485"/>
        <end position="519"/>
    </location>
</feature>